<feature type="non-terminal residue" evidence="3">
    <location>
        <position position="1"/>
    </location>
</feature>
<evidence type="ECO:0000256" key="1">
    <source>
        <dbReference type="ARBA" id="ARBA00022441"/>
    </source>
</evidence>
<reference evidence="3" key="1">
    <citation type="submission" date="2020-04" db="EMBL/GenBank/DDBJ databases">
        <authorList>
            <person name="Alioto T."/>
            <person name="Alioto T."/>
            <person name="Gomez Garrido J."/>
        </authorList>
    </citation>
    <scope>NUCLEOTIDE SEQUENCE</scope>
    <source>
        <strain evidence="3">A484AB</strain>
    </source>
</reference>
<dbReference type="SMART" id="SM00612">
    <property type="entry name" value="Kelch"/>
    <property type="match status" value="1"/>
</dbReference>
<name>A0A6S7LHI4_PARCT</name>
<dbReference type="InterPro" id="IPR011705">
    <property type="entry name" value="BACK"/>
</dbReference>
<dbReference type="Gene3D" id="2.120.10.80">
    <property type="entry name" value="Kelch-type beta propeller"/>
    <property type="match status" value="1"/>
</dbReference>
<evidence type="ECO:0000313" key="3">
    <source>
        <dbReference type="EMBL" id="CAB4032129.1"/>
    </source>
</evidence>
<dbReference type="InterPro" id="IPR015915">
    <property type="entry name" value="Kelch-typ_b-propeller"/>
</dbReference>
<sequence length="124" mass="13986">VLLAAIRWIKHDIESRRHSLCRLLSHIRLPFVSPGFVQSLCKSTDPNDAMLLQLISDICTSRCSRAVHVKKRSPLGPQVMYIVGGYLRQSLRVVECYYPRHNSWSLLKSLQQPRSGAGAAFVGK</sequence>
<dbReference type="SUPFAM" id="SSF117281">
    <property type="entry name" value="Kelch motif"/>
    <property type="match status" value="1"/>
</dbReference>
<evidence type="ECO:0000313" key="4">
    <source>
        <dbReference type="Proteomes" id="UP001152795"/>
    </source>
</evidence>
<dbReference type="PANTHER" id="PTHR24412:SF441">
    <property type="entry name" value="KELCH-LIKE PROTEIN 28"/>
    <property type="match status" value="1"/>
</dbReference>
<dbReference type="Pfam" id="PF07707">
    <property type="entry name" value="BACK"/>
    <property type="match status" value="1"/>
</dbReference>
<evidence type="ECO:0000256" key="2">
    <source>
        <dbReference type="ARBA" id="ARBA00022737"/>
    </source>
</evidence>
<dbReference type="Proteomes" id="UP001152795">
    <property type="component" value="Unassembled WGS sequence"/>
</dbReference>
<dbReference type="EMBL" id="CACRXK020018150">
    <property type="protein sequence ID" value="CAB4032129.1"/>
    <property type="molecule type" value="Genomic_DNA"/>
</dbReference>
<protein>
    <submittedName>
        <fullName evidence="3">Kelch-like ECH-associated 1 isoform X2</fullName>
    </submittedName>
</protein>
<keyword evidence="2" id="KW-0677">Repeat</keyword>
<dbReference type="Pfam" id="PF01344">
    <property type="entry name" value="Kelch_1"/>
    <property type="match status" value="1"/>
</dbReference>
<accession>A0A6S7LHI4</accession>
<dbReference type="InterPro" id="IPR006652">
    <property type="entry name" value="Kelch_1"/>
</dbReference>
<gene>
    <name evidence="3" type="ORF">PACLA_8A089506</name>
</gene>
<proteinExistence type="predicted"/>
<keyword evidence="4" id="KW-1185">Reference proteome</keyword>
<dbReference type="AlphaFoldDB" id="A0A6S7LHI4"/>
<dbReference type="PANTHER" id="PTHR24412">
    <property type="entry name" value="KELCH PROTEIN"/>
    <property type="match status" value="1"/>
</dbReference>
<dbReference type="Gene3D" id="1.25.40.420">
    <property type="match status" value="1"/>
</dbReference>
<organism evidence="3 4">
    <name type="scientific">Paramuricea clavata</name>
    <name type="common">Red gorgonian</name>
    <name type="synonym">Violescent sea-whip</name>
    <dbReference type="NCBI Taxonomy" id="317549"/>
    <lineage>
        <taxon>Eukaryota</taxon>
        <taxon>Metazoa</taxon>
        <taxon>Cnidaria</taxon>
        <taxon>Anthozoa</taxon>
        <taxon>Octocorallia</taxon>
        <taxon>Malacalcyonacea</taxon>
        <taxon>Plexauridae</taxon>
        <taxon>Paramuricea</taxon>
    </lineage>
</organism>
<comment type="caution">
    <text evidence="3">The sequence shown here is derived from an EMBL/GenBank/DDBJ whole genome shotgun (WGS) entry which is preliminary data.</text>
</comment>
<keyword evidence="1" id="KW-0880">Kelch repeat</keyword>